<feature type="region of interest" description="Disordered" evidence="1">
    <location>
        <begin position="1"/>
        <end position="23"/>
    </location>
</feature>
<dbReference type="EMBL" id="JACCBK010000001">
    <property type="protein sequence ID" value="NYD84748.1"/>
    <property type="molecule type" value="Genomic_DNA"/>
</dbReference>
<evidence type="ECO:0000313" key="5">
    <source>
        <dbReference type="Proteomes" id="UP000618382"/>
    </source>
</evidence>
<reference evidence="2 5" key="2">
    <citation type="submission" date="2021-01" db="EMBL/GenBank/DDBJ databases">
        <title>Whole genome shotgun sequence of Cellulomonas oligotrophica NBRC 109435.</title>
        <authorList>
            <person name="Komaki H."/>
            <person name="Tamura T."/>
        </authorList>
    </citation>
    <scope>NUCLEOTIDE SEQUENCE [LARGE SCALE GENOMIC DNA]</scope>
    <source>
        <strain evidence="2 5">NBRC 109435</strain>
    </source>
</reference>
<evidence type="ECO:0000313" key="2">
    <source>
        <dbReference type="EMBL" id="GIG31816.1"/>
    </source>
</evidence>
<dbReference type="EMBL" id="BONN01000002">
    <property type="protein sequence ID" value="GIG31816.1"/>
    <property type="molecule type" value="Genomic_DNA"/>
</dbReference>
<organism evidence="3 4">
    <name type="scientific">Cellulomonas oligotrophica</name>
    <dbReference type="NCBI Taxonomy" id="931536"/>
    <lineage>
        <taxon>Bacteria</taxon>
        <taxon>Bacillati</taxon>
        <taxon>Actinomycetota</taxon>
        <taxon>Actinomycetes</taxon>
        <taxon>Micrococcales</taxon>
        <taxon>Cellulomonadaceae</taxon>
        <taxon>Cellulomonas</taxon>
    </lineage>
</organism>
<comment type="caution">
    <text evidence="3">The sequence shown here is derived from an EMBL/GenBank/DDBJ whole genome shotgun (WGS) entry which is preliminary data.</text>
</comment>
<evidence type="ECO:0000256" key="1">
    <source>
        <dbReference type="SAM" id="MobiDB-lite"/>
    </source>
</evidence>
<proteinExistence type="predicted"/>
<sequence>MDAPPWDGTGPDDDLPTMPSAPLGTPADALELLLHLVGPEAAGRPALWFVLLDAARQPLPLVLPLTDVPPRPDTRTTHELARVLASVLTHDAPDGSVVVALVRAAGGDDGPFERDWSRAVHDACHHAGVTVWATLAIGAHRARVLHR</sequence>
<dbReference type="Proteomes" id="UP000577956">
    <property type="component" value="Unassembled WGS sequence"/>
</dbReference>
<dbReference type="Proteomes" id="UP000618382">
    <property type="component" value="Unassembled WGS sequence"/>
</dbReference>
<accession>A0A7Y9FCQ4</accession>
<dbReference type="RefSeq" id="WP_140458946.1">
    <property type="nucleotide sequence ID" value="NZ_BAABFI010000003.1"/>
</dbReference>
<protein>
    <submittedName>
        <fullName evidence="3">Uncharacterized protein</fullName>
    </submittedName>
</protein>
<evidence type="ECO:0000313" key="3">
    <source>
        <dbReference type="EMBL" id="NYD84748.1"/>
    </source>
</evidence>
<dbReference type="AlphaFoldDB" id="A0A7Y9FCQ4"/>
<name>A0A7Y9FCQ4_9CELL</name>
<evidence type="ECO:0000313" key="4">
    <source>
        <dbReference type="Proteomes" id="UP000577956"/>
    </source>
</evidence>
<reference evidence="3 4" key="1">
    <citation type="submission" date="2020-07" db="EMBL/GenBank/DDBJ databases">
        <title>Sequencing the genomes of 1000 actinobacteria strains.</title>
        <authorList>
            <person name="Klenk H.-P."/>
        </authorList>
    </citation>
    <scope>NUCLEOTIDE SEQUENCE [LARGE SCALE GENOMIC DNA]</scope>
    <source>
        <strain evidence="3 4">DSM 24482</strain>
    </source>
</reference>
<gene>
    <name evidence="3" type="ORF">BKA21_000297</name>
    <name evidence="2" type="ORF">Col01nite_09750</name>
</gene>
<keyword evidence="5" id="KW-1185">Reference proteome</keyword>